<dbReference type="GO" id="GO:0005096">
    <property type="term" value="F:GTPase activator activity"/>
    <property type="evidence" value="ECO:0007669"/>
    <property type="project" value="TreeGrafter"/>
</dbReference>
<dbReference type="Gene3D" id="1.10.10.750">
    <property type="entry name" value="Ypt/Rab-GAP domain of gyp1p, domain 1"/>
    <property type="match status" value="1"/>
</dbReference>
<proteinExistence type="predicted"/>
<keyword evidence="4" id="KW-1185">Reference proteome</keyword>
<organism evidence="3 4">
    <name type="scientific">Acrasis kona</name>
    <dbReference type="NCBI Taxonomy" id="1008807"/>
    <lineage>
        <taxon>Eukaryota</taxon>
        <taxon>Discoba</taxon>
        <taxon>Heterolobosea</taxon>
        <taxon>Tetramitia</taxon>
        <taxon>Eutetramitia</taxon>
        <taxon>Acrasidae</taxon>
        <taxon>Acrasis</taxon>
    </lineage>
</organism>
<reference evidence="3 4" key="1">
    <citation type="submission" date="2024-03" db="EMBL/GenBank/DDBJ databases">
        <title>The Acrasis kona genome and developmental transcriptomes reveal deep origins of eukaryotic multicellular pathways.</title>
        <authorList>
            <person name="Sheikh S."/>
            <person name="Fu C.-J."/>
            <person name="Brown M.W."/>
            <person name="Baldauf S.L."/>
        </authorList>
    </citation>
    <scope>NUCLEOTIDE SEQUENCE [LARGE SCALE GENOMIC DNA]</scope>
    <source>
        <strain evidence="3 4">ATCC MYA-3509</strain>
    </source>
</reference>
<comment type="caution">
    <text evidence="3">The sequence shown here is derived from an EMBL/GenBank/DDBJ whole genome shotgun (WGS) entry which is preliminary data.</text>
</comment>
<feature type="compositionally biased region" description="Acidic residues" evidence="1">
    <location>
        <begin position="21"/>
        <end position="32"/>
    </location>
</feature>
<dbReference type="Proteomes" id="UP001431209">
    <property type="component" value="Unassembled WGS sequence"/>
</dbReference>
<dbReference type="PANTHER" id="PTHR47219:SF15">
    <property type="entry name" value="TBC1 DOMAIN FAMILY MEMBER 12 ISOFORM X1"/>
    <property type="match status" value="1"/>
</dbReference>
<dbReference type="EMBL" id="JAOPGA020000467">
    <property type="protein sequence ID" value="KAL0478777.1"/>
    <property type="molecule type" value="Genomic_DNA"/>
</dbReference>
<dbReference type="PANTHER" id="PTHR47219">
    <property type="entry name" value="RAB GTPASE-ACTIVATING PROTEIN 1-LIKE"/>
    <property type="match status" value="1"/>
</dbReference>
<sequence length="528" mass="60874">MLGEDSPKTPVTPSERLDTVTLDDDTDLDSSDSDVGGAYNSNNLAGILEDNEKKEELDAKPTILTKTITTTTTTTKTVISSKNIGTLNRSPLSLKSPRTNDTQSWVQKNVLSKLSTLNLGGFGRNLNSPPATYAHSGLINPNVPARPTGLPAKDPEEEKKQLQLIQEINRNYQSKLIEEAMQQKEKRKERMKREEFMRKATDIWLTDIIPNFEERTAEKRTRKLWRQGLPPRVRGQVWQLAAGNSLHISEDLFEILCDKKTPVHNERVESSDDMEKLDRINRDSGNINLIKIDLSRTFPALQFFQEGGPYYDNFQKVLECYAKFRPDVGYVQGMSYLVAMLLLNMETYPAFVTLANMLNRNHFYSFFKMNMDEIEKCVQLFKILMNEELPLLFKHFEKEGVNHQTFIVDWFITLFAKSLPLDIAARLWDIYFLEGDLFLYRATLGLLKYFENKLIKSEFETIMSFLSRLNQVVDFDESQLFDRIDEVVITKNRLEKCKELASIQVLQKKKRSGGKSVFLAYINVHFKI</sequence>
<dbReference type="PROSITE" id="PS50086">
    <property type="entry name" value="TBC_RABGAP"/>
    <property type="match status" value="1"/>
</dbReference>
<evidence type="ECO:0000313" key="4">
    <source>
        <dbReference type="Proteomes" id="UP001431209"/>
    </source>
</evidence>
<dbReference type="FunFam" id="1.10.472.80:FF:000006">
    <property type="entry name" value="TBC1 domain family member 14"/>
    <property type="match status" value="1"/>
</dbReference>
<dbReference type="Gene3D" id="1.10.8.270">
    <property type="entry name" value="putative rabgap domain of human tbc1 domain family member 14 like domains"/>
    <property type="match status" value="1"/>
</dbReference>
<dbReference type="Pfam" id="PF00566">
    <property type="entry name" value="RabGAP-TBC"/>
    <property type="match status" value="1"/>
</dbReference>
<dbReference type="GO" id="GO:0031410">
    <property type="term" value="C:cytoplasmic vesicle"/>
    <property type="evidence" value="ECO:0007669"/>
    <property type="project" value="UniProtKB-ARBA"/>
</dbReference>
<dbReference type="GO" id="GO:0016192">
    <property type="term" value="P:vesicle-mediated transport"/>
    <property type="evidence" value="ECO:0007669"/>
    <property type="project" value="UniProtKB-ARBA"/>
</dbReference>
<dbReference type="InterPro" id="IPR050302">
    <property type="entry name" value="Rab_GAP_TBC_domain"/>
</dbReference>
<dbReference type="GO" id="GO:0005773">
    <property type="term" value="C:vacuole"/>
    <property type="evidence" value="ECO:0007669"/>
    <property type="project" value="UniProtKB-ARBA"/>
</dbReference>
<dbReference type="SUPFAM" id="SSF47923">
    <property type="entry name" value="Ypt/Rab-GAP domain of gyp1p"/>
    <property type="match status" value="2"/>
</dbReference>
<dbReference type="InterPro" id="IPR035969">
    <property type="entry name" value="Rab-GAP_TBC_sf"/>
</dbReference>
<evidence type="ECO:0000259" key="2">
    <source>
        <dbReference type="PROSITE" id="PS50086"/>
    </source>
</evidence>
<feature type="region of interest" description="Disordered" evidence="1">
    <location>
        <begin position="1"/>
        <end position="40"/>
    </location>
</feature>
<dbReference type="SMART" id="SM00164">
    <property type="entry name" value="TBC"/>
    <property type="match status" value="1"/>
</dbReference>
<evidence type="ECO:0000313" key="3">
    <source>
        <dbReference type="EMBL" id="KAL0478777.1"/>
    </source>
</evidence>
<dbReference type="Gene3D" id="1.10.472.80">
    <property type="entry name" value="Ypt/Rab-GAP domain of gyp1p, domain 3"/>
    <property type="match status" value="1"/>
</dbReference>
<evidence type="ECO:0000256" key="1">
    <source>
        <dbReference type="SAM" id="MobiDB-lite"/>
    </source>
</evidence>
<accession>A0AAW2YRJ7</accession>
<protein>
    <submittedName>
        <fullName evidence="3">TBC1 domain protein</fullName>
    </submittedName>
</protein>
<gene>
    <name evidence="3" type="ORF">AKO1_008365</name>
</gene>
<dbReference type="InterPro" id="IPR000195">
    <property type="entry name" value="Rab-GAP-TBC_dom"/>
</dbReference>
<dbReference type="FunFam" id="1.10.8.270:FF:000008">
    <property type="entry name" value="Putative TBC1 domain family member 14"/>
    <property type="match status" value="1"/>
</dbReference>
<dbReference type="GO" id="GO:0031267">
    <property type="term" value="F:small GTPase binding"/>
    <property type="evidence" value="ECO:0007669"/>
    <property type="project" value="TreeGrafter"/>
</dbReference>
<dbReference type="AlphaFoldDB" id="A0AAW2YRJ7"/>
<feature type="domain" description="Rab-GAP TBC" evidence="2">
    <location>
        <begin position="228"/>
        <end position="435"/>
    </location>
</feature>
<name>A0AAW2YRJ7_9EUKA</name>